<accession>A0A1Z4JGR9</accession>
<reference evidence="1 2" key="1">
    <citation type="submission" date="2017-06" db="EMBL/GenBank/DDBJ databases">
        <title>Genome sequencing of cyanobaciteial culture collection at National Institute for Environmental Studies (NIES).</title>
        <authorList>
            <person name="Hirose Y."/>
            <person name="Shimura Y."/>
            <person name="Fujisawa T."/>
            <person name="Nakamura Y."/>
            <person name="Kawachi M."/>
        </authorList>
    </citation>
    <scope>NUCLEOTIDE SEQUENCE [LARGE SCALE GENOMIC DNA]</scope>
    <source>
        <strain evidence="1 2">NIES-2135</strain>
    </source>
</reference>
<gene>
    <name evidence="1" type="ORF">NIES2135_26730</name>
</gene>
<dbReference type="AlphaFoldDB" id="A0A1Z4JGR9"/>
<dbReference type="Proteomes" id="UP000217895">
    <property type="component" value="Chromosome"/>
</dbReference>
<name>A0A1Z4JGR9_LEPBY</name>
<evidence type="ECO:0000313" key="2">
    <source>
        <dbReference type="Proteomes" id="UP000217895"/>
    </source>
</evidence>
<keyword evidence="2" id="KW-1185">Reference proteome</keyword>
<evidence type="ECO:0000313" key="1">
    <source>
        <dbReference type="EMBL" id="BAY55848.1"/>
    </source>
</evidence>
<organism evidence="1 2">
    <name type="scientific">Leptolyngbya boryana NIES-2135</name>
    <dbReference type="NCBI Taxonomy" id="1973484"/>
    <lineage>
        <taxon>Bacteria</taxon>
        <taxon>Bacillati</taxon>
        <taxon>Cyanobacteriota</taxon>
        <taxon>Cyanophyceae</taxon>
        <taxon>Leptolyngbyales</taxon>
        <taxon>Leptolyngbyaceae</taxon>
        <taxon>Leptolyngbya group</taxon>
        <taxon>Leptolyngbya</taxon>
    </lineage>
</organism>
<dbReference type="EMBL" id="AP018203">
    <property type="protein sequence ID" value="BAY55848.1"/>
    <property type="molecule type" value="Genomic_DNA"/>
</dbReference>
<sequence length="98" mass="10750">MPTFERFPTMPNPIQLLRETQADNRFRFAEKVRSTIQRTEENMSGRVLGKDATTGQMMIQLDRGGVIPATGITNGNLDGKNAIVSLNGGTAWVDGMPI</sequence>
<protein>
    <submittedName>
        <fullName evidence="1">Uncharacterized protein</fullName>
    </submittedName>
</protein>
<proteinExistence type="predicted"/>